<evidence type="ECO:0000256" key="1">
    <source>
        <dbReference type="SAM" id="MobiDB-lite"/>
    </source>
</evidence>
<dbReference type="InterPro" id="IPR023213">
    <property type="entry name" value="CAT-like_dom_sf"/>
</dbReference>
<gene>
    <name evidence="3" type="ORF">BJY28_001468</name>
</gene>
<dbReference type="GO" id="GO:0044550">
    <property type="term" value="P:secondary metabolite biosynthetic process"/>
    <property type="evidence" value="ECO:0007669"/>
    <property type="project" value="TreeGrafter"/>
</dbReference>
<organism evidence="3 4">
    <name type="scientific">Janibacter alkaliphilus</name>
    <dbReference type="NCBI Taxonomy" id="1069963"/>
    <lineage>
        <taxon>Bacteria</taxon>
        <taxon>Bacillati</taxon>
        <taxon>Actinomycetota</taxon>
        <taxon>Actinomycetes</taxon>
        <taxon>Micrococcales</taxon>
        <taxon>Intrasporangiaceae</taxon>
        <taxon>Janibacter</taxon>
    </lineage>
</organism>
<dbReference type="AlphaFoldDB" id="A0A852X290"/>
<dbReference type="Proteomes" id="UP000592181">
    <property type="component" value="Unassembled WGS sequence"/>
</dbReference>
<dbReference type="GO" id="GO:0043041">
    <property type="term" value="P:amino acid activation for nonribosomal peptide biosynthetic process"/>
    <property type="evidence" value="ECO:0007669"/>
    <property type="project" value="TreeGrafter"/>
</dbReference>
<dbReference type="PANTHER" id="PTHR45527:SF1">
    <property type="entry name" value="FATTY ACID SYNTHASE"/>
    <property type="match status" value="1"/>
</dbReference>
<dbReference type="GO" id="GO:0008610">
    <property type="term" value="P:lipid biosynthetic process"/>
    <property type="evidence" value="ECO:0007669"/>
    <property type="project" value="UniProtKB-ARBA"/>
</dbReference>
<dbReference type="InterPro" id="IPR001242">
    <property type="entry name" value="Condensation_dom"/>
</dbReference>
<comment type="caution">
    <text evidence="3">The sequence shown here is derived from an EMBL/GenBank/DDBJ whole genome shotgun (WGS) entry which is preliminary data.</text>
</comment>
<evidence type="ECO:0000313" key="4">
    <source>
        <dbReference type="Proteomes" id="UP000592181"/>
    </source>
</evidence>
<keyword evidence="4" id="KW-1185">Reference proteome</keyword>
<feature type="compositionally biased region" description="Basic and acidic residues" evidence="1">
    <location>
        <begin position="23"/>
        <end position="33"/>
    </location>
</feature>
<dbReference type="GO" id="GO:0003824">
    <property type="term" value="F:catalytic activity"/>
    <property type="evidence" value="ECO:0007669"/>
    <property type="project" value="InterPro"/>
</dbReference>
<name>A0A852X290_9MICO</name>
<feature type="region of interest" description="Disordered" evidence="1">
    <location>
        <begin position="1"/>
        <end position="36"/>
    </location>
</feature>
<dbReference type="EMBL" id="JACBZX010000001">
    <property type="protein sequence ID" value="NYG36999.1"/>
    <property type="molecule type" value="Genomic_DNA"/>
</dbReference>
<accession>A0A852X290</accession>
<dbReference type="Gene3D" id="3.30.559.10">
    <property type="entry name" value="Chloramphenicol acetyltransferase-like domain"/>
    <property type="match status" value="1"/>
</dbReference>
<proteinExistence type="predicted"/>
<dbReference type="Gene3D" id="3.30.559.30">
    <property type="entry name" value="Nonribosomal peptide synthetase, condensation domain"/>
    <property type="match status" value="1"/>
</dbReference>
<evidence type="ECO:0000313" key="3">
    <source>
        <dbReference type="EMBL" id="NYG36999.1"/>
    </source>
</evidence>
<dbReference type="GO" id="GO:0005737">
    <property type="term" value="C:cytoplasm"/>
    <property type="evidence" value="ECO:0007669"/>
    <property type="project" value="TreeGrafter"/>
</dbReference>
<protein>
    <recommendedName>
        <fullName evidence="2">Condensation domain-containing protein</fullName>
    </recommendedName>
</protein>
<dbReference type="SUPFAM" id="SSF52777">
    <property type="entry name" value="CoA-dependent acyltransferases"/>
    <property type="match status" value="2"/>
</dbReference>
<dbReference type="Pfam" id="PF00668">
    <property type="entry name" value="Condensation"/>
    <property type="match status" value="1"/>
</dbReference>
<sequence length="461" mass="50668">MQMKRLTDHPTQGGQLLVLRPGHRGEPTPDERPPSFMQQQHLDLRRAMESRELHDASWLCISFSITGPLDREALVAAVRDWALRHEVMRGWFVDAPDRETGYARHAVAGDDLDLALVPHGEAVEPTDTHTAVDRLLTATCTPFDDLGWALLAVEQPERTVVYVGMDHVYSDGFSALVAFYELTAGYEARRSTGEAVEMPPTTSFVDHAATERVTFAEVSRRHPAVRSWLGYGLKGKGSLGSFPMPLGLAPGEKAWLVPGHHVLLVGEEAARLEQLAKDEGVGLAALVYAAFALTARDLAGARAYRFLNPVITRDTPELMLASGWLVNLIPIHVKVRRDDDLLGTALRVRQVFADAKVAAQVPVVRVVQLLGSTLGLDLQGDRRPPIVSYLDGRKIPGNETWVERDFYGLTGSGYDDDVNVWVNRTDEDLHVTCSVPDTPEAVANVARFFSHAGGLLRALVT</sequence>
<dbReference type="PANTHER" id="PTHR45527">
    <property type="entry name" value="NONRIBOSOMAL PEPTIDE SYNTHETASE"/>
    <property type="match status" value="1"/>
</dbReference>
<reference evidence="3 4" key="1">
    <citation type="submission" date="2020-07" db="EMBL/GenBank/DDBJ databases">
        <title>Sequencing the genomes of 1000 actinobacteria strains.</title>
        <authorList>
            <person name="Klenk H.-P."/>
        </authorList>
    </citation>
    <scope>NUCLEOTIDE SEQUENCE [LARGE SCALE GENOMIC DNA]</scope>
    <source>
        <strain evidence="3 4">DSM 24723</strain>
    </source>
</reference>
<dbReference type="GO" id="GO:0031177">
    <property type="term" value="F:phosphopantetheine binding"/>
    <property type="evidence" value="ECO:0007669"/>
    <property type="project" value="TreeGrafter"/>
</dbReference>
<evidence type="ECO:0000259" key="2">
    <source>
        <dbReference type="Pfam" id="PF00668"/>
    </source>
</evidence>
<feature type="domain" description="Condensation" evidence="2">
    <location>
        <begin position="58"/>
        <end position="369"/>
    </location>
</feature>